<organism evidence="3 4">
    <name type="scientific">Bifidobacterium aquikefiri</name>
    <dbReference type="NCBI Taxonomy" id="1653207"/>
    <lineage>
        <taxon>Bacteria</taxon>
        <taxon>Bacillati</taxon>
        <taxon>Actinomycetota</taxon>
        <taxon>Actinomycetes</taxon>
        <taxon>Bifidobacteriales</taxon>
        <taxon>Bifidobacteriaceae</taxon>
        <taxon>Bifidobacterium</taxon>
    </lineage>
</organism>
<protein>
    <recommendedName>
        <fullName evidence="5">YjbE family integral membrane protein</fullName>
    </recommendedName>
</protein>
<reference evidence="3 4" key="1">
    <citation type="journal article" date="2017" name="BMC Genomics">
        <title>Comparative genomic and phylogenomic analyses of the Bifidobacteriaceae family.</title>
        <authorList>
            <person name="Lugli G.A."/>
            <person name="Milani C."/>
            <person name="Turroni F."/>
            <person name="Duranti S."/>
            <person name="Mancabelli L."/>
            <person name="Mangifesta M."/>
            <person name="Ferrario C."/>
            <person name="Modesto M."/>
            <person name="Mattarelli P."/>
            <person name="Jiri K."/>
            <person name="van Sinderen D."/>
            <person name="Ventura M."/>
        </authorList>
    </citation>
    <scope>NUCLEOTIDE SEQUENCE [LARGE SCALE GENOMIC DNA]</scope>
    <source>
        <strain evidence="3 4">LMG 28769</strain>
    </source>
</reference>
<feature type="compositionally biased region" description="Low complexity" evidence="1">
    <location>
        <begin position="443"/>
        <end position="455"/>
    </location>
</feature>
<feature type="transmembrane region" description="Helical" evidence="2">
    <location>
        <begin position="6"/>
        <end position="25"/>
    </location>
</feature>
<sequence>MNYESLSSLVLLVIAVLLICGWLPGKTIMGMRRASEHREDRYSSSLHVVTQEDATRVGDTKSHVAGMQRVKGSFMDSEQTQRIAAHKQEHIERIRQMRRAAIRRRQFIVAALAIVTVVLIVLGATTTISMLYALIPAILLLGVLMLGARAAKSARAWERRIARGSKGAANRVATIKAADARSQADTPEHRQALQPAGEKPEKTAVQPSNRRLYRDGHTPSFHQRMQTSPATATDVLNKAEIQRILQLAKQEQQRSEKSSSASRSVSVESSASARSQTSAHTTVSKPDSHNVAGASEPQRQAAARKASLPNVDMPKLEQDSQQKAASQDLISFSLGSARDAHDLQSSGPESREIKSSKQVSIASPTPKRSGQLTDKSQGEQHTASKSTLTSPRVGAAQGPAASTVAEQPVKSVRKESDSSQSRQAADETREISVAGVVGKAELESALADSPTAAADAESELDRHSDGDSEQFHANELHAEVDPPTQSSESLSIGLETILSRRGNN</sequence>
<dbReference type="EMBL" id="MWXA01000004">
    <property type="protein sequence ID" value="OZG67672.1"/>
    <property type="molecule type" value="Genomic_DNA"/>
</dbReference>
<comment type="caution">
    <text evidence="3">The sequence shown here is derived from an EMBL/GenBank/DDBJ whole genome shotgun (WGS) entry which is preliminary data.</text>
</comment>
<keyword evidence="4" id="KW-1185">Reference proteome</keyword>
<feature type="compositionally biased region" description="Low complexity" evidence="1">
    <location>
        <begin position="258"/>
        <end position="276"/>
    </location>
</feature>
<proteinExistence type="predicted"/>
<feature type="compositionally biased region" description="Polar residues" evidence="1">
    <location>
        <begin position="356"/>
        <end position="390"/>
    </location>
</feature>
<name>A0A261G8C0_9BIFI</name>
<feature type="transmembrane region" description="Helical" evidence="2">
    <location>
        <begin position="130"/>
        <end position="151"/>
    </location>
</feature>
<feature type="region of interest" description="Disordered" evidence="1">
    <location>
        <begin position="247"/>
        <end position="306"/>
    </location>
</feature>
<accession>A0A261G8C0</accession>
<evidence type="ECO:0008006" key="5">
    <source>
        <dbReference type="Google" id="ProtNLM"/>
    </source>
</evidence>
<feature type="transmembrane region" description="Helical" evidence="2">
    <location>
        <begin position="107"/>
        <end position="124"/>
    </location>
</feature>
<dbReference type="AlphaFoldDB" id="A0A261G8C0"/>
<evidence type="ECO:0000313" key="4">
    <source>
        <dbReference type="Proteomes" id="UP000216451"/>
    </source>
</evidence>
<keyword evidence="2" id="KW-0812">Transmembrane</keyword>
<evidence type="ECO:0000313" key="3">
    <source>
        <dbReference type="EMBL" id="OZG67672.1"/>
    </source>
</evidence>
<keyword evidence="2" id="KW-1133">Transmembrane helix</keyword>
<dbReference type="Proteomes" id="UP000216451">
    <property type="component" value="Unassembled WGS sequence"/>
</dbReference>
<feature type="compositionally biased region" description="Basic and acidic residues" evidence="1">
    <location>
        <begin position="459"/>
        <end position="480"/>
    </location>
</feature>
<feature type="compositionally biased region" description="Polar residues" evidence="1">
    <location>
        <begin position="220"/>
        <end position="230"/>
    </location>
</feature>
<feature type="region of interest" description="Disordered" evidence="1">
    <location>
        <begin position="177"/>
        <end position="230"/>
    </location>
</feature>
<evidence type="ECO:0000256" key="1">
    <source>
        <dbReference type="SAM" id="MobiDB-lite"/>
    </source>
</evidence>
<keyword evidence="2" id="KW-0472">Membrane</keyword>
<evidence type="ECO:0000256" key="2">
    <source>
        <dbReference type="SAM" id="Phobius"/>
    </source>
</evidence>
<gene>
    <name evidence="3" type="ORF">BAQU_0764</name>
</gene>
<feature type="region of interest" description="Disordered" evidence="1">
    <location>
        <begin position="338"/>
        <end position="504"/>
    </location>
</feature>